<gene>
    <name evidence="1" type="ORF">VC81_00115</name>
</gene>
<dbReference type="Proteomes" id="UP000033491">
    <property type="component" value="Unassembled WGS sequence"/>
</dbReference>
<sequence length="75" mass="8921">MASLSPKDQDLILHVLLQIDDPYYLNTFQDAATEDEWFTINEAFIRQDLQHFFPSTIDLADPETWRYVRGQLKQF</sequence>
<reference evidence="1 2" key="1">
    <citation type="submission" date="2015-03" db="EMBL/GenBank/DDBJ databases">
        <authorList>
            <person name="Zheng J."/>
            <person name="Ganezle M."/>
        </authorList>
    </citation>
    <scope>NUCLEOTIDE SEQUENCE [LARGE SCALE GENOMIC DNA]</scope>
    <source>
        <strain evidence="1 2">LP38</strain>
    </source>
</reference>
<name>A0A0F3RVA9_9LACO</name>
<dbReference type="STRING" id="216463.VC81_00115"/>
<protein>
    <submittedName>
        <fullName evidence="1">Uncharacterized protein</fullName>
    </submittedName>
</protein>
<accession>A0A0F3RVA9</accession>
<evidence type="ECO:0000313" key="1">
    <source>
        <dbReference type="EMBL" id="KJW13921.1"/>
    </source>
</evidence>
<dbReference type="RefSeq" id="WP_045806119.1">
    <property type="nucleotide sequence ID" value="NZ_JZCR01000002.1"/>
</dbReference>
<dbReference type="AlphaFoldDB" id="A0A0F3RVA9"/>
<proteinExistence type="predicted"/>
<dbReference type="OrthoDB" id="2322033at2"/>
<organism evidence="1 2">
    <name type="scientific">Levilactobacillus spicheri</name>
    <dbReference type="NCBI Taxonomy" id="216463"/>
    <lineage>
        <taxon>Bacteria</taxon>
        <taxon>Bacillati</taxon>
        <taxon>Bacillota</taxon>
        <taxon>Bacilli</taxon>
        <taxon>Lactobacillales</taxon>
        <taxon>Lactobacillaceae</taxon>
        <taxon>Levilactobacillus</taxon>
    </lineage>
</organism>
<dbReference type="EMBL" id="JZCR01000002">
    <property type="protein sequence ID" value="KJW13921.1"/>
    <property type="molecule type" value="Genomic_DNA"/>
</dbReference>
<evidence type="ECO:0000313" key="2">
    <source>
        <dbReference type="Proteomes" id="UP000033491"/>
    </source>
</evidence>
<dbReference type="PATRIC" id="fig|216463.3.peg.1000"/>
<comment type="caution">
    <text evidence="1">The sequence shown here is derived from an EMBL/GenBank/DDBJ whole genome shotgun (WGS) entry which is preliminary data.</text>
</comment>